<dbReference type="Proteomes" id="UP000669239">
    <property type="component" value="Unassembled WGS sequence"/>
</dbReference>
<reference evidence="2 3" key="1">
    <citation type="journal article" date="2020" name="Cell Host Microbe">
        <title>Functional and Genomic Variation between Human-Derived Isolates of Lachnospiraceae Reveals Inter- and Intra-Species Diversity.</title>
        <authorList>
            <person name="Sorbara M.T."/>
            <person name="Littmann E.R."/>
            <person name="Fontana E."/>
            <person name="Moody T.U."/>
            <person name="Kohout C.E."/>
            <person name="Gjonbalaj M."/>
            <person name="Eaton V."/>
            <person name="Seok R."/>
            <person name="Leiner I.M."/>
            <person name="Pamer E.G."/>
        </authorList>
    </citation>
    <scope>NUCLEOTIDE SEQUENCE [LARGE SCALE GENOMIC DNA]</scope>
    <source>
        <strain evidence="2 3">MSK.1.17</strain>
    </source>
</reference>
<accession>A0ABX2HN45</accession>
<keyword evidence="3" id="KW-1185">Reference proteome</keyword>
<dbReference type="Gene3D" id="2.30.30.320">
    <property type="entry name" value="DUF1653-like domain"/>
    <property type="match status" value="1"/>
</dbReference>
<proteinExistence type="predicted"/>
<evidence type="ECO:0000313" key="3">
    <source>
        <dbReference type="Proteomes" id="UP000669239"/>
    </source>
</evidence>
<comment type="caution">
    <text evidence="2">The sequence shown here is derived from an EMBL/GenBank/DDBJ whole genome shotgun (WGS) entry which is preliminary data.</text>
</comment>
<dbReference type="EMBL" id="JAAITT010000022">
    <property type="protein sequence ID" value="NSJ50112.1"/>
    <property type="molecule type" value="Genomic_DNA"/>
</dbReference>
<evidence type="ECO:0000313" key="2">
    <source>
        <dbReference type="EMBL" id="NSJ50112.1"/>
    </source>
</evidence>
<protein>
    <submittedName>
        <fullName evidence="2">DUF1653 domain-containing protein</fullName>
    </submittedName>
</protein>
<feature type="domain" description="DUF1653" evidence="1">
    <location>
        <begin position="10"/>
        <end position="73"/>
    </location>
</feature>
<evidence type="ECO:0000259" key="1">
    <source>
        <dbReference type="Pfam" id="PF07866"/>
    </source>
</evidence>
<gene>
    <name evidence="2" type="ORF">G5B36_15585</name>
</gene>
<name>A0ABX2HN45_9FIRM</name>
<dbReference type="Pfam" id="PF07866">
    <property type="entry name" value="DUF1653"/>
    <property type="match status" value="1"/>
</dbReference>
<dbReference type="InterPro" id="IPR037135">
    <property type="entry name" value="DUF1653-like_dom_sf"/>
</dbReference>
<dbReference type="InterPro" id="IPR023387">
    <property type="entry name" value="DUF1653-like_dom"/>
</dbReference>
<sequence length="79" mass="9552">MDRTPKPGEFYRHFKNKLYQIVTVAIHSETGEKMVVYQALYGDYKTYVRPLSMFVSQVDHEKYPDAGQRWRFERIDMEE</sequence>
<organism evidence="2 3">
    <name type="scientific">Enterocloster aldenensis</name>
    <dbReference type="NCBI Taxonomy" id="358742"/>
    <lineage>
        <taxon>Bacteria</taxon>
        <taxon>Bacillati</taxon>
        <taxon>Bacillota</taxon>
        <taxon>Clostridia</taxon>
        <taxon>Lachnospirales</taxon>
        <taxon>Lachnospiraceae</taxon>
        <taxon>Enterocloster</taxon>
    </lineage>
</organism>